<dbReference type="CDD" id="cd05778">
    <property type="entry name" value="DNA_polB_zeta_exo"/>
    <property type="match status" value="1"/>
</dbReference>
<keyword evidence="7 20" id="KW-0235">DNA replication</keyword>
<dbReference type="Gene3D" id="1.10.132.60">
    <property type="entry name" value="DNA polymerase family B, C-terminal domain"/>
    <property type="match status" value="1"/>
</dbReference>
<dbReference type="GO" id="GO:0008270">
    <property type="term" value="F:zinc ion binding"/>
    <property type="evidence" value="ECO:0007669"/>
    <property type="project" value="UniProtKB-KW"/>
</dbReference>
<evidence type="ECO:0000256" key="15">
    <source>
        <dbReference type="ARBA" id="ARBA00023125"/>
    </source>
</evidence>
<accession>A0A1Y2HIM0</accession>
<evidence type="ECO:0000256" key="16">
    <source>
        <dbReference type="ARBA" id="ARBA00023204"/>
    </source>
</evidence>
<keyword evidence="11 20" id="KW-0862">Zinc</keyword>
<sequence>MFQGLIALTRKWDPDALLGYELHGGSWGYLIERCHRIYGFDLTLDLARTITRRTQLDTRTLNAWGYRKGSSFSVAGRLILNVWRLLRSEINLTDYSLESTVAHVLKRRFPRFPPSLLTRWYTDPRTRHRTVQVCVRRTLACMQLMVAGSYLDRTAEFARVYGIEFMGVLTRGSQYRVEAVMMRLARRLGYILLSPTRQQVAAQRAAECTPLVMEPESALYVDPVVVLDFQSLYPSIMIAYNLCFSTCVGKLVRGGKEVAAKLGCDEAYEMPRGLARDKVTVTPNGVMFVKSSERGGLLGKLLVELLETRVMVKQSIKLYKDNKAMTRLLDFRQLSLKLLANVIYGYCAASFSGRMPMVELGDAVVQTGRETLERGIQLINSHPDWRARVVYGDTDSLFIELKGATKPHAFSIGQAISRAVSALNPQPIHLKFEKVYLPCILVTKKRYIGHKYESPDQSEPDFDAKGIETVRRDGCPATGIIMKTALEVLFVHRDVSKVKAYVTRQFSKLMEGRIPIKDLIIAKEVKLGKYSDRVLPPPGAYLSMQKMRADPRTEPQYGQRVPYIVAYGAPGDRLIDQVMCPRDVLKHAEFRVHAHYYISKQIIPALTRLFQLFGADIGEWYAEMPKVAGKVVGQAAADSVKRITLDQYYQSRHCAVCDMVVPAARVRSLQAKNGGGGSGNNSAFVLVCDTCRANPGKLARKVLGKVRAAEMRYKALAQLCTDCIELGPLGVEDIECDSLACAVLYDRVKAARARRAAMQAAVQVGVVGSSDGAETAVVEIDD</sequence>
<name>A0A1Y2HIM0_9FUNG</name>
<evidence type="ECO:0000256" key="3">
    <source>
        <dbReference type="ARBA" id="ARBA00005755"/>
    </source>
</evidence>
<dbReference type="EMBL" id="MCFL01000028">
    <property type="protein sequence ID" value="ORZ34448.1"/>
    <property type="molecule type" value="Genomic_DNA"/>
</dbReference>
<dbReference type="GO" id="GO:0000724">
    <property type="term" value="P:double-strand break repair via homologous recombination"/>
    <property type="evidence" value="ECO:0007669"/>
    <property type="project" value="TreeGrafter"/>
</dbReference>
<dbReference type="InterPro" id="IPR012337">
    <property type="entry name" value="RNaseH-like_sf"/>
</dbReference>
<evidence type="ECO:0000256" key="17">
    <source>
        <dbReference type="ARBA" id="ARBA00023242"/>
    </source>
</evidence>
<dbReference type="InterPro" id="IPR036397">
    <property type="entry name" value="RNaseH_sf"/>
</dbReference>
<evidence type="ECO:0000313" key="23">
    <source>
        <dbReference type="EMBL" id="ORZ34448.1"/>
    </source>
</evidence>
<evidence type="ECO:0000256" key="20">
    <source>
        <dbReference type="RuleBase" id="RU000442"/>
    </source>
</evidence>
<dbReference type="PANTHER" id="PTHR45812:SF1">
    <property type="entry name" value="DNA POLYMERASE ZETA CATALYTIC SUBUNIT"/>
    <property type="match status" value="1"/>
</dbReference>
<dbReference type="SUPFAM" id="SSF53098">
    <property type="entry name" value="Ribonuclease H-like"/>
    <property type="match status" value="1"/>
</dbReference>
<evidence type="ECO:0000256" key="2">
    <source>
        <dbReference type="ARBA" id="ARBA00004123"/>
    </source>
</evidence>
<comment type="subunit">
    <text evidence="19">Forms DNA polymerase zeta with REV7.</text>
</comment>
<dbReference type="InterPro" id="IPR030559">
    <property type="entry name" value="PolZ_Rev3"/>
</dbReference>
<protein>
    <recommendedName>
        <fullName evidence="20">DNA polymerase</fullName>
        <ecNumber evidence="20">2.7.7.7</ecNumber>
    </recommendedName>
</protein>
<keyword evidence="15 20" id="KW-0238">DNA-binding</keyword>
<gene>
    <name evidence="23" type="ORF">BCR44DRAFT_61627</name>
</gene>
<dbReference type="PANTHER" id="PTHR45812">
    <property type="entry name" value="DNA POLYMERASE ZETA CATALYTIC SUBUNIT"/>
    <property type="match status" value="1"/>
</dbReference>
<dbReference type="InterPro" id="IPR006134">
    <property type="entry name" value="DNA-dir_DNA_pol_B_multi_dom"/>
</dbReference>
<keyword evidence="5 20" id="KW-0808">Transferase</keyword>
<keyword evidence="17 20" id="KW-0539">Nucleus</keyword>
<keyword evidence="8 20" id="KW-0479">Metal-binding</keyword>
<dbReference type="InterPro" id="IPR025687">
    <property type="entry name" value="Znf-C4pol"/>
</dbReference>
<dbReference type="FunFam" id="1.10.132.60:FF:000007">
    <property type="entry name" value="DNA polymerase"/>
    <property type="match status" value="1"/>
</dbReference>
<comment type="caution">
    <text evidence="23">The sequence shown here is derived from an EMBL/GenBank/DDBJ whole genome shotgun (WGS) entry which is preliminary data.</text>
</comment>
<keyword evidence="13 20" id="KW-0408">Iron</keyword>
<evidence type="ECO:0000256" key="18">
    <source>
        <dbReference type="ARBA" id="ARBA00049244"/>
    </source>
</evidence>
<feature type="domain" description="C4-type zinc-finger of DNA polymerase delta" evidence="22">
    <location>
        <begin position="685"/>
        <end position="747"/>
    </location>
</feature>
<dbReference type="InterPro" id="IPR023211">
    <property type="entry name" value="DNA_pol_palm_dom_sf"/>
</dbReference>
<dbReference type="STRING" id="765915.A0A1Y2HIM0"/>
<evidence type="ECO:0000256" key="9">
    <source>
        <dbReference type="ARBA" id="ARBA00022763"/>
    </source>
</evidence>
<evidence type="ECO:0000256" key="4">
    <source>
        <dbReference type="ARBA" id="ARBA00022485"/>
    </source>
</evidence>
<dbReference type="PRINTS" id="PR00106">
    <property type="entry name" value="DNAPOLB"/>
</dbReference>
<dbReference type="GO" id="GO:0016035">
    <property type="term" value="C:zeta DNA polymerase complex"/>
    <property type="evidence" value="ECO:0007669"/>
    <property type="project" value="InterPro"/>
</dbReference>
<dbReference type="Pfam" id="PF00136">
    <property type="entry name" value="DNA_pol_B"/>
    <property type="match status" value="1"/>
</dbReference>
<comment type="cofactor">
    <cofactor evidence="1 20">
        <name>[4Fe-4S] cluster</name>
        <dbReference type="ChEBI" id="CHEBI:49883"/>
    </cofactor>
</comment>
<dbReference type="EC" id="2.7.7.7" evidence="20"/>
<evidence type="ECO:0000256" key="1">
    <source>
        <dbReference type="ARBA" id="ARBA00001966"/>
    </source>
</evidence>
<keyword evidence="14 20" id="KW-0411">Iron-sulfur</keyword>
<evidence type="ECO:0000256" key="19">
    <source>
        <dbReference type="ARBA" id="ARBA00066055"/>
    </source>
</evidence>
<evidence type="ECO:0000256" key="7">
    <source>
        <dbReference type="ARBA" id="ARBA00022705"/>
    </source>
</evidence>
<keyword evidence="24" id="KW-1185">Reference proteome</keyword>
<organism evidence="23 24">
    <name type="scientific">Catenaria anguillulae PL171</name>
    <dbReference type="NCBI Taxonomy" id="765915"/>
    <lineage>
        <taxon>Eukaryota</taxon>
        <taxon>Fungi</taxon>
        <taxon>Fungi incertae sedis</taxon>
        <taxon>Blastocladiomycota</taxon>
        <taxon>Blastocladiomycetes</taxon>
        <taxon>Blastocladiales</taxon>
        <taxon>Catenariaceae</taxon>
        <taxon>Catenaria</taxon>
    </lineage>
</organism>
<evidence type="ECO:0000256" key="8">
    <source>
        <dbReference type="ARBA" id="ARBA00022723"/>
    </source>
</evidence>
<keyword evidence="9" id="KW-0227">DNA damage</keyword>
<evidence type="ECO:0000259" key="22">
    <source>
        <dbReference type="Pfam" id="PF14260"/>
    </source>
</evidence>
<dbReference type="InterPro" id="IPR043502">
    <property type="entry name" value="DNA/RNA_pol_sf"/>
</dbReference>
<evidence type="ECO:0000313" key="24">
    <source>
        <dbReference type="Proteomes" id="UP000193411"/>
    </source>
</evidence>
<keyword evidence="12 20" id="KW-0239">DNA-directed DNA polymerase</keyword>
<comment type="similarity">
    <text evidence="3 20">Belongs to the DNA polymerase type-B family.</text>
</comment>
<evidence type="ECO:0000256" key="6">
    <source>
        <dbReference type="ARBA" id="ARBA00022695"/>
    </source>
</evidence>
<dbReference type="InterPro" id="IPR017964">
    <property type="entry name" value="DNA-dir_DNA_pol_B_CS"/>
</dbReference>
<dbReference type="GO" id="GO:0003677">
    <property type="term" value="F:DNA binding"/>
    <property type="evidence" value="ECO:0007669"/>
    <property type="project" value="UniProtKB-KW"/>
</dbReference>
<dbReference type="GO" id="GO:0042276">
    <property type="term" value="P:error-prone translesion synthesis"/>
    <property type="evidence" value="ECO:0007669"/>
    <property type="project" value="TreeGrafter"/>
</dbReference>
<keyword evidence="4 20" id="KW-0004">4Fe-4S</keyword>
<dbReference type="SMART" id="SM00486">
    <property type="entry name" value="POLBc"/>
    <property type="match status" value="1"/>
</dbReference>
<reference evidence="23 24" key="1">
    <citation type="submission" date="2016-07" db="EMBL/GenBank/DDBJ databases">
        <title>Pervasive Adenine N6-methylation of Active Genes in Fungi.</title>
        <authorList>
            <consortium name="DOE Joint Genome Institute"/>
            <person name="Mondo S.J."/>
            <person name="Dannebaum R.O."/>
            <person name="Kuo R.C."/>
            <person name="Labutti K."/>
            <person name="Haridas S."/>
            <person name="Kuo A."/>
            <person name="Salamov A."/>
            <person name="Ahrendt S.R."/>
            <person name="Lipzen A."/>
            <person name="Sullivan W."/>
            <person name="Andreopoulos W.B."/>
            <person name="Clum A."/>
            <person name="Lindquist E."/>
            <person name="Daum C."/>
            <person name="Ramamoorthy G.K."/>
            <person name="Gryganskyi A."/>
            <person name="Culley D."/>
            <person name="Magnuson J.K."/>
            <person name="James T.Y."/>
            <person name="O'Malley M.A."/>
            <person name="Stajich J.E."/>
            <person name="Spatafora J.W."/>
            <person name="Visel A."/>
            <person name="Grigoriev I.V."/>
        </authorList>
    </citation>
    <scope>NUCLEOTIDE SEQUENCE [LARGE SCALE GENOMIC DNA]</scope>
    <source>
        <strain evidence="23 24">PL171</strain>
    </source>
</reference>
<dbReference type="OrthoDB" id="2414538at2759"/>
<dbReference type="PROSITE" id="PS00116">
    <property type="entry name" value="DNA_POLYMERASE_B"/>
    <property type="match status" value="1"/>
</dbReference>
<keyword evidence="6 20" id="KW-0548">Nucleotidyltransferase</keyword>
<dbReference type="InterPro" id="IPR006172">
    <property type="entry name" value="DNA-dir_DNA_pol_B"/>
</dbReference>
<dbReference type="CDD" id="cd05534">
    <property type="entry name" value="POLBc_zeta"/>
    <property type="match status" value="1"/>
</dbReference>
<evidence type="ECO:0000256" key="13">
    <source>
        <dbReference type="ARBA" id="ARBA00023004"/>
    </source>
</evidence>
<dbReference type="FunFam" id="1.10.287.690:FF:000002">
    <property type="entry name" value="DNA polymerase zeta"/>
    <property type="match status" value="1"/>
</dbReference>
<dbReference type="GO" id="GO:0005634">
    <property type="term" value="C:nucleus"/>
    <property type="evidence" value="ECO:0007669"/>
    <property type="project" value="UniProtKB-SubCell"/>
</dbReference>
<dbReference type="AlphaFoldDB" id="A0A1Y2HIM0"/>
<keyword evidence="10 20" id="KW-0863">Zinc-finger</keyword>
<comment type="catalytic activity">
    <reaction evidence="18 20">
        <text>DNA(n) + a 2'-deoxyribonucleoside 5'-triphosphate = DNA(n+1) + diphosphate</text>
        <dbReference type="Rhea" id="RHEA:22508"/>
        <dbReference type="Rhea" id="RHEA-COMP:17339"/>
        <dbReference type="Rhea" id="RHEA-COMP:17340"/>
        <dbReference type="ChEBI" id="CHEBI:33019"/>
        <dbReference type="ChEBI" id="CHEBI:61560"/>
        <dbReference type="ChEBI" id="CHEBI:173112"/>
        <dbReference type="EC" id="2.7.7.7"/>
    </reaction>
</comment>
<dbReference type="Proteomes" id="UP000193411">
    <property type="component" value="Unassembled WGS sequence"/>
</dbReference>
<evidence type="ECO:0000256" key="11">
    <source>
        <dbReference type="ARBA" id="ARBA00022833"/>
    </source>
</evidence>
<dbReference type="GO" id="GO:0006260">
    <property type="term" value="P:DNA replication"/>
    <property type="evidence" value="ECO:0007669"/>
    <property type="project" value="UniProtKB-KW"/>
</dbReference>
<evidence type="ECO:0000256" key="10">
    <source>
        <dbReference type="ARBA" id="ARBA00022771"/>
    </source>
</evidence>
<dbReference type="GO" id="GO:0000166">
    <property type="term" value="F:nucleotide binding"/>
    <property type="evidence" value="ECO:0007669"/>
    <property type="project" value="InterPro"/>
</dbReference>
<evidence type="ECO:0000256" key="5">
    <source>
        <dbReference type="ARBA" id="ARBA00022679"/>
    </source>
</evidence>
<evidence type="ECO:0000256" key="12">
    <source>
        <dbReference type="ARBA" id="ARBA00022932"/>
    </source>
</evidence>
<dbReference type="Pfam" id="PF14260">
    <property type="entry name" value="zf-C4pol"/>
    <property type="match status" value="1"/>
</dbReference>
<dbReference type="Gene3D" id="3.30.420.10">
    <property type="entry name" value="Ribonuclease H-like superfamily/Ribonuclease H"/>
    <property type="match status" value="1"/>
</dbReference>
<dbReference type="InterPro" id="IPR042087">
    <property type="entry name" value="DNA_pol_B_thumb"/>
</dbReference>
<proteinExistence type="inferred from homology"/>
<dbReference type="Gene3D" id="3.90.1600.10">
    <property type="entry name" value="Palm domain of DNA polymerase"/>
    <property type="match status" value="1"/>
</dbReference>
<dbReference type="GO" id="GO:0003887">
    <property type="term" value="F:DNA-directed DNA polymerase activity"/>
    <property type="evidence" value="ECO:0007669"/>
    <property type="project" value="UniProtKB-KW"/>
</dbReference>
<dbReference type="GO" id="GO:0051539">
    <property type="term" value="F:4 iron, 4 sulfur cluster binding"/>
    <property type="evidence" value="ECO:0007669"/>
    <property type="project" value="UniProtKB-KW"/>
</dbReference>
<evidence type="ECO:0000259" key="21">
    <source>
        <dbReference type="Pfam" id="PF00136"/>
    </source>
</evidence>
<dbReference type="SUPFAM" id="SSF56672">
    <property type="entry name" value="DNA/RNA polymerases"/>
    <property type="match status" value="1"/>
</dbReference>
<dbReference type="Gene3D" id="1.10.287.690">
    <property type="entry name" value="Helix hairpin bin"/>
    <property type="match status" value="1"/>
</dbReference>
<evidence type="ECO:0000256" key="14">
    <source>
        <dbReference type="ARBA" id="ARBA00023014"/>
    </source>
</evidence>
<keyword evidence="16" id="KW-0234">DNA repair</keyword>
<comment type="subcellular location">
    <subcellularLocation>
        <location evidence="2 20">Nucleus</location>
    </subcellularLocation>
</comment>
<feature type="domain" description="DNA-directed DNA polymerase family B multifunctional" evidence="21">
    <location>
        <begin position="165"/>
        <end position="611"/>
    </location>
</feature>